<proteinExistence type="predicted"/>
<comment type="caution">
    <text evidence="1">The sequence shown here is derived from an EMBL/GenBank/DDBJ whole genome shotgun (WGS) entry which is preliminary data.</text>
</comment>
<protein>
    <submittedName>
        <fullName evidence="1">Uncharacterized protein</fullName>
    </submittedName>
</protein>
<organism evidence="1 2">
    <name type="scientific">Aphanomyces astaci</name>
    <name type="common">Crayfish plague agent</name>
    <dbReference type="NCBI Taxonomy" id="112090"/>
    <lineage>
        <taxon>Eukaryota</taxon>
        <taxon>Sar</taxon>
        <taxon>Stramenopiles</taxon>
        <taxon>Oomycota</taxon>
        <taxon>Saprolegniomycetes</taxon>
        <taxon>Saprolegniales</taxon>
        <taxon>Verrucalvaceae</taxon>
        <taxon>Aphanomyces</taxon>
    </lineage>
</organism>
<sequence length="107" mass="12119">MCVCDILTDFVYDDKDLYRLAWLKAAVPFHMIERSPGDVHLVNYKPVSYVLGDSGCFGHSYDLVDMYTETNISQTSHRMTEAMLLVYAGEGMRIKHLQGIHALQSSS</sequence>
<dbReference type="EMBL" id="QUTH01001434">
    <property type="protein sequence ID" value="RHZ30533.1"/>
    <property type="molecule type" value="Genomic_DNA"/>
</dbReference>
<gene>
    <name evidence="1" type="ORF">DYB37_013221</name>
</gene>
<evidence type="ECO:0000313" key="1">
    <source>
        <dbReference type="EMBL" id="RHZ30533.1"/>
    </source>
</evidence>
<evidence type="ECO:0000313" key="2">
    <source>
        <dbReference type="Proteomes" id="UP000285430"/>
    </source>
</evidence>
<accession>A0A3R7AMZ1</accession>
<dbReference type="Proteomes" id="UP000285430">
    <property type="component" value="Unassembled WGS sequence"/>
</dbReference>
<dbReference type="VEuPathDB" id="FungiDB:H257_09673"/>
<dbReference type="AlphaFoldDB" id="A0A3R7AMZ1"/>
<name>A0A3R7AMZ1_APHAT</name>
<reference evidence="1 2" key="1">
    <citation type="submission" date="2018-08" db="EMBL/GenBank/DDBJ databases">
        <title>Aphanomyces genome sequencing and annotation.</title>
        <authorList>
            <person name="Minardi D."/>
            <person name="Oidtmann B."/>
            <person name="Van Der Giezen M."/>
            <person name="Studholme D.J."/>
        </authorList>
    </citation>
    <scope>NUCLEOTIDE SEQUENCE [LARGE SCALE GENOMIC DNA]</scope>
    <source>
        <strain evidence="1 2">Da</strain>
    </source>
</reference>